<dbReference type="OrthoDB" id="9949901at2"/>
<evidence type="ECO:0000313" key="2">
    <source>
        <dbReference type="Proteomes" id="UP000024547"/>
    </source>
</evidence>
<protein>
    <submittedName>
        <fullName evidence="1">Uncharacterized protein</fullName>
    </submittedName>
</protein>
<evidence type="ECO:0000313" key="1">
    <source>
        <dbReference type="EMBL" id="KCZ60522.1"/>
    </source>
</evidence>
<organism evidence="1 2">
    <name type="scientific">Hyphomonas atlantica</name>
    <dbReference type="NCBI Taxonomy" id="1280948"/>
    <lineage>
        <taxon>Bacteria</taxon>
        <taxon>Pseudomonadati</taxon>
        <taxon>Pseudomonadota</taxon>
        <taxon>Alphaproteobacteria</taxon>
        <taxon>Hyphomonadales</taxon>
        <taxon>Hyphomonadaceae</taxon>
        <taxon>Hyphomonas</taxon>
    </lineage>
</organism>
<comment type="caution">
    <text evidence="1">The sequence shown here is derived from an EMBL/GenBank/DDBJ whole genome shotgun (WGS) entry which is preliminary data.</text>
</comment>
<accession>A0A059DZT3</accession>
<dbReference type="PATRIC" id="fig|1280948.3.peg.2243"/>
<dbReference type="RefSeq" id="WP_155841864.1">
    <property type="nucleotide sequence ID" value="NZ_AWFH01000023.1"/>
</dbReference>
<keyword evidence="2" id="KW-1185">Reference proteome</keyword>
<dbReference type="Proteomes" id="UP000024547">
    <property type="component" value="Unassembled WGS sequence"/>
</dbReference>
<proteinExistence type="predicted"/>
<sequence length="58" mass="6305">MSVSDPFRLTSEDVRRAGLEPGDVGAWCVLVAGCYHLFASQAAAEWAHAKMLEGELVR</sequence>
<gene>
    <name evidence="1" type="ORF">HY36_05960</name>
</gene>
<dbReference type="EMBL" id="AWFH01000023">
    <property type="protein sequence ID" value="KCZ60522.1"/>
    <property type="molecule type" value="Genomic_DNA"/>
</dbReference>
<dbReference type="AlphaFoldDB" id="A0A059DZT3"/>
<dbReference type="STRING" id="1280948.HY36_05960"/>
<reference evidence="1 2" key="1">
    <citation type="journal article" date="2014" name="Antonie Van Leeuwenhoek">
        <title>Hyphomonas beringensis sp. nov. and Hyphomonas chukchiensis sp. nov., isolated from surface seawater of the Bering Sea and Chukchi Sea.</title>
        <authorList>
            <person name="Li C."/>
            <person name="Lai Q."/>
            <person name="Li G."/>
            <person name="Dong C."/>
            <person name="Wang J."/>
            <person name="Liao Y."/>
            <person name="Shao Z."/>
        </authorList>
    </citation>
    <scope>NUCLEOTIDE SEQUENCE [LARGE SCALE GENOMIC DNA]</scope>
    <source>
        <strain evidence="1 2">22II1-22F38</strain>
    </source>
</reference>
<name>A0A059DZT3_9PROT</name>